<dbReference type="SUPFAM" id="SSF63411">
    <property type="entry name" value="LuxS/MPP-like metallohydrolase"/>
    <property type="match status" value="2"/>
</dbReference>
<dbReference type="InterPro" id="IPR050361">
    <property type="entry name" value="MPP/UQCRC_Complex"/>
</dbReference>
<reference evidence="5" key="1">
    <citation type="submission" date="2015-07" db="EMBL/GenBank/DDBJ databases">
        <title>Complete genome sequence and phylogenetic analysis of Limnochorda pilosa.</title>
        <authorList>
            <person name="Watanabe M."/>
            <person name="Kojima H."/>
            <person name="Fukui M."/>
        </authorList>
    </citation>
    <scope>NUCLEOTIDE SEQUENCE [LARGE SCALE GENOMIC DNA]</scope>
    <source>
        <strain evidence="5">HC45</strain>
    </source>
</reference>
<dbReference type="InterPro" id="IPR007863">
    <property type="entry name" value="Peptidase_M16_C"/>
</dbReference>
<dbReference type="KEGG" id="lpil:LIP_0773"/>
<dbReference type="InterPro" id="IPR011765">
    <property type="entry name" value="Pept_M16_N"/>
</dbReference>
<feature type="signal peptide" evidence="1">
    <location>
        <begin position="1"/>
        <end position="28"/>
    </location>
</feature>
<dbReference type="PANTHER" id="PTHR11851">
    <property type="entry name" value="METALLOPROTEASE"/>
    <property type="match status" value="1"/>
</dbReference>
<keyword evidence="1" id="KW-0732">Signal</keyword>
<dbReference type="Pfam" id="PF05193">
    <property type="entry name" value="Peptidase_M16_C"/>
    <property type="match status" value="1"/>
</dbReference>
<evidence type="ECO:0000259" key="3">
    <source>
        <dbReference type="Pfam" id="PF05193"/>
    </source>
</evidence>
<dbReference type="InterPro" id="IPR011249">
    <property type="entry name" value="Metalloenz_LuxS/M16"/>
</dbReference>
<dbReference type="PANTHER" id="PTHR11851:SF224">
    <property type="entry name" value="PROCESSING PROTEASE"/>
    <property type="match status" value="1"/>
</dbReference>
<keyword evidence="5" id="KW-1185">Reference proteome</keyword>
<proteinExistence type="predicted"/>
<feature type="domain" description="Peptidase M16 C-terminal" evidence="3">
    <location>
        <begin position="212"/>
        <end position="387"/>
    </location>
</feature>
<evidence type="ECO:0000313" key="5">
    <source>
        <dbReference type="Proteomes" id="UP000065807"/>
    </source>
</evidence>
<dbReference type="STRING" id="1555112.LIP_0773"/>
<dbReference type="OrthoDB" id="9811314at2"/>
<gene>
    <name evidence="4" type="ORF">LIP_0773</name>
</gene>
<dbReference type="PATRIC" id="fig|1555112.3.peg.804"/>
<dbReference type="EMBL" id="AP014924">
    <property type="protein sequence ID" value="BAS26630.1"/>
    <property type="molecule type" value="Genomic_DNA"/>
</dbReference>
<reference evidence="5" key="2">
    <citation type="journal article" date="2016" name="Int. J. Syst. Evol. Microbiol.">
        <title>Complete genome sequence and cell structure of Limnochorda pilosa, a Gram-negative spore-former within the phylum Firmicutes.</title>
        <authorList>
            <person name="Watanabe M."/>
            <person name="Kojima H."/>
            <person name="Fukui M."/>
        </authorList>
    </citation>
    <scope>NUCLEOTIDE SEQUENCE [LARGE SCALE GENOMIC DNA]</scope>
    <source>
        <strain evidence="5">HC45</strain>
    </source>
</reference>
<dbReference type="AlphaFoldDB" id="A0A0K2SHR2"/>
<dbReference type="Pfam" id="PF00675">
    <property type="entry name" value="Peptidase_M16"/>
    <property type="match status" value="1"/>
</dbReference>
<dbReference type="GO" id="GO:0046872">
    <property type="term" value="F:metal ion binding"/>
    <property type="evidence" value="ECO:0007669"/>
    <property type="project" value="InterPro"/>
</dbReference>
<dbReference type="Proteomes" id="UP000065807">
    <property type="component" value="Chromosome"/>
</dbReference>
<sequence length="499" mass="53235">MNLRNRVVRQVGGLVLAGALAGMPPAAAAEPIRAPLVTEAEPVELPPVTHRTLENGLELWIAERTQQPIALFQLVIPRGDLLDPPGKEGLASFTAQLLQQGTESRSAEEIAGAMDFVGGSLSAGTSAERTTVSAAVLSKDAGFALDLLADVVLHPTFPEREVEILRNQFLGGVRQERDDSSQLASTHAAAFFYGAGHRLGRPESEASVQVIGREDVVAFHRDHYGPKGAMLIAVGDLDPAWVEAAVRKSLGSWKGPAAPAPSAPEVPQLEESRVRWVAKPGQTQVQIRLRQNGPARTANDWLAVQVYNYVLGGGGFSSRLMQVVRSELGQTYGIGTGYTAYRFPGGMQLGTFTRNDSVWATLDAIRQELGRFRDEGISEAELAAAKSHLLGSFPLQMETLSGMAGTIAEALFYDGTLDAIRTYPEQVASLTRAQVNAAIKAHLDPERFAVVLLGDPAVLEEAPGGEVLGVPVELVEQVDWQAPVEGFTLAATAQSAEGD</sequence>
<evidence type="ECO:0000256" key="1">
    <source>
        <dbReference type="SAM" id="SignalP"/>
    </source>
</evidence>
<dbReference type="Gene3D" id="3.30.830.10">
    <property type="entry name" value="Metalloenzyme, LuxS/M16 peptidase-like"/>
    <property type="match status" value="2"/>
</dbReference>
<accession>A0A0K2SHR2</accession>
<evidence type="ECO:0000313" key="4">
    <source>
        <dbReference type="EMBL" id="BAS26630.1"/>
    </source>
</evidence>
<evidence type="ECO:0000259" key="2">
    <source>
        <dbReference type="Pfam" id="PF00675"/>
    </source>
</evidence>
<dbReference type="RefSeq" id="WP_068134474.1">
    <property type="nucleotide sequence ID" value="NZ_AP014924.1"/>
</dbReference>
<organism evidence="4 5">
    <name type="scientific">Limnochorda pilosa</name>
    <dbReference type="NCBI Taxonomy" id="1555112"/>
    <lineage>
        <taxon>Bacteria</taxon>
        <taxon>Bacillati</taxon>
        <taxon>Bacillota</taxon>
        <taxon>Limnochordia</taxon>
        <taxon>Limnochordales</taxon>
        <taxon>Limnochordaceae</taxon>
        <taxon>Limnochorda</taxon>
    </lineage>
</organism>
<name>A0A0K2SHR2_LIMPI</name>
<feature type="domain" description="Peptidase M16 N-terminal" evidence="2">
    <location>
        <begin position="64"/>
        <end position="170"/>
    </location>
</feature>
<protein>
    <submittedName>
        <fullName evidence="4">Peptidase M16 domain protein</fullName>
    </submittedName>
</protein>
<feature type="chain" id="PRO_5005486940" evidence="1">
    <location>
        <begin position="29"/>
        <end position="499"/>
    </location>
</feature>